<dbReference type="Proteomes" id="UP000680038">
    <property type="component" value="Unassembled WGS sequence"/>
</dbReference>
<reference evidence="1" key="1">
    <citation type="submission" date="2021-04" db="EMBL/GenBank/DDBJ databases">
        <authorList>
            <person name="Rodrigo-Torres L."/>
            <person name="Arahal R. D."/>
            <person name="Lucena T."/>
        </authorList>
    </citation>
    <scope>NUCLEOTIDE SEQUENCE</scope>
    <source>
        <strain evidence="1">CECT 9275</strain>
    </source>
</reference>
<organism evidence="1 2">
    <name type="scientific">Dyadobacter helix</name>
    <dbReference type="NCBI Taxonomy" id="2822344"/>
    <lineage>
        <taxon>Bacteria</taxon>
        <taxon>Pseudomonadati</taxon>
        <taxon>Bacteroidota</taxon>
        <taxon>Cytophagia</taxon>
        <taxon>Cytophagales</taxon>
        <taxon>Spirosomataceae</taxon>
        <taxon>Dyadobacter</taxon>
    </lineage>
</organism>
<proteinExistence type="predicted"/>
<keyword evidence="2" id="KW-1185">Reference proteome</keyword>
<protein>
    <submittedName>
        <fullName evidence="1">Uncharacterized protein</fullName>
    </submittedName>
</protein>
<sequence length="61" mass="6834">MQISLKFRISLVAKRYWSGHNISGSKFVYSILYGREQGAGTLALFSKLEHSERALGTRASD</sequence>
<gene>
    <name evidence="1" type="ORF">DYBT9275_04561</name>
</gene>
<dbReference type="AlphaFoldDB" id="A0A916JEN3"/>
<evidence type="ECO:0000313" key="2">
    <source>
        <dbReference type="Proteomes" id="UP000680038"/>
    </source>
</evidence>
<dbReference type="EMBL" id="CAJRAF010000002">
    <property type="protein sequence ID" value="CAG5009745.1"/>
    <property type="molecule type" value="Genomic_DNA"/>
</dbReference>
<dbReference type="RefSeq" id="WP_215240927.1">
    <property type="nucleotide sequence ID" value="NZ_CAJRAF010000002.1"/>
</dbReference>
<comment type="caution">
    <text evidence="1">The sequence shown here is derived from an EMBL/GenBank/DDBJ whole genome shotgun (WGS) entry which is preliminary data.</text>
</comment>
<evidence type="ECO:0000313" key="1">
    <source>
        <dbReference type="EMBL" id="CAG5009745.1"/>
    </source>
</evidence>
<name>A0A916JEN3_9BACT</name>
<accession>A0A916JEN3</accession>